<dbReference type="InterPro" id="IPR000916">
    <property type="entry name" value="Bet_v_I/MLP"/>
</dbReference>
<dbReference type="STRING" id="106549.A0A540LUA9"/>
<keyword evidence="3" id="KW-1185">Reference proteome</keyword>
<dbReference type="Gene3D" id="3.30.530.20">
    <property type="match status" value="2"/>
</dbReference>
<accession>A0A540LUA9</accession>
<dbReference type="SMART" id="SM01037">
    <property type="entry name" value="Bet_v_1"/>
    <property type="match status" value="1"/>
</dbReference>
<evidence type="ECO:0000259" key="1">
    <source>
        <dbReference type="SMART" id="SM01037"/>
    </source>
</evidence>
<evidence type="ECO:0000313" key="3">
    <source>
        <dbReference type="Proteomes" id="UP000315295"/>
    </source>
</evidence>
<gene>
    <name evidence="2" type="ORF">C1H46_024331</name>
</gene>
<organism evidence="2 3">
    <name type="scientific">Malus baccata</name>
    <name type="common">Siberian crab apple</name>
    <name type="synonym">Pyrus baccata</name>
    <dbReference type="NCBI Taxonomy" id="106549"/>
    <lineage>
        <taxon>Eukaryota</taxon>
        <taxon>Viridiplantae</taxon>
        <taxon>Streptophyta</taxon>
        <taxon>Embryophyta</taxon>
        <taxon>Tracheophyta</taxon>
        <taxon>Spermatophyta</taxon>
        <taxon>Magnoliopsida</taxon>
        <taxon>eudicotyledons</taxon>
        <taxon>Gunneridae</taxon>
        <taxon>Pentapetalae</taxon>
        <taxon>rosids</taxon>
        <taxon>fabids</taxon>
        <taxon>Rosales</taxon>
        <taxon>Rosaceae</taxon>
        <taxon>Amygdaloideae</taxon>
        <taxon>Maleae</taxon>
        <taxon>Malus</taxon>
    </lineage>
</organism>
<dbReference type="Pfam" id="PF00407">
    <property type="entry name" value="Bet_v_1"/>
    <property type="match status" value="2"/>
</dbReference>
<name>A0A540LUA9_MALBA</name>
<dbReference type="AlphaFoldDB" id="A0A540LUA9"/>
<comment type="caution">
    <text evidence="2">The sequence shown here is derived from an EMBL/GenBank/DDBJ whole genome shotgun (WGS) entry which is preliminary data.</text>
</comment>
<dbReference type="InterPro" id="IPR051761">
    <property type="entry name" value="MLP-like_ligand-binding"/>
</dbReference>
<evidence type="ECO:0000313" key="2">
    <source>
        <dbReference type="EMBL" id="TQD90093.1"/>
    </source>
</evidence>
<feature type="domain" description="Bet v I/Major latex protein" evidence="1">
    <location>
        <begin position="3"/>
        <end position="151"/>
    </location>
</feature>
<protein>
    <recommendedName>
        <fullName evidence="1">Bet v I/Major latex protein domain-containing protein</fullName>
    </recommendedName>
</protein>
<reference evidence="2 3" key="1">
    <citation type="journal article" date="2019" name="G3 (Bethesda)">
        <title>Sequencing of a Wild Apple (Malus baccata) Genome Unravels the Differences Between Cultivated and Wild Apple Species Regarding Disease Resistance and Cold Tolerance.</title>
        <authorList>
            <person name="Chen X."/>
        </authorList>
    </citation>
    <scope>NUCLEOTIDE SEQUENCE [LARGE SCALE GENOMIC DNA]</scope>
    <source>
        <strain evidence="3">cv. Shandingzi</strain>
        <tissue evidence="2">Leaves</tissue>
    </source>
</reference>
<sequence length="197" mass="22782">MSSDCGKLEADVEIKASAAKFHEMFTHKPHHISNASNRNIQGCDLHEGDWGTVGSVVYWNYFHGHEKWEGKRSLSKLETVVEIKASAAKFHEMFTHKPHHISNASNRIIQGCDLHEGDWGTVGSVVYWNYFYGKTLTTLLQLISTIILFKGRVRNFFLSWLTEINAIKSYVYFFAYIKLYGNQYKRTTIEYKLFSKS</sequence>
<proteinExistence type="predicted"/>
<dbReference type="PANTHER" id="PTHR31907">
    <property type="entry name" value="MLP-LIKE PROTEIN 423"/>
    <property type="match status" value="1"/>
</dbReference>
<dbReference type="GO" id="GO:0006952">
    <property type="term" value="P:defense response"/>
    <property type="evidence" value="ECO:0007669"/>
    <property type="project" value="InterPro"/>
</dbReference>
<dbReference type="Proteomes" id="UP000315295">
    <property type="component" value="Unassembled WGS sequence"/>
</dbReference>
<dbReference type="SUPFAM" id="SSF55961">
    <property type="entry name" value="Bet v1-like"/>
    <property type="match status" value="2"/>
</dbReference>
<dbReference type="InterPro" id="IPR023393">
    <property type="entry name" value="START-like_dom_sf"/>
</dbReference>
<dbReference type="EMBL" id="VIEB01000461">
    <property type="protein sequence ID" value="TQD90093.1"/>
    <property type="molecule type" value="Genomic_DNA"/>
</dbReference>